<proteinExistence type="predicted"/>
<evidence type="ECO:0000259" key="5">
    <source>
        <dbReference type="Pfam" id="PF01588"/>
    </source>
</evidence>
<evidence type="ECO:0000256" key="2">
    <source>
        <dbReference type="ARBA" id="ARBA00022884"/>
    </source>
</evidence>
<evidence type="ECO:0000256" key="1">
    <source>
        <dbReference type="ARBA" id="ARBA00022555"/>
    </source>
</evidence>
<gene>
    <name evidence="6" type="ORF">AAHA92_09721</name>
</gene>
<evidence type="ECO:0000313" key="6">
    <source>
        <dbReference type="EMBL" id="KAL1559372.1"/>
    </source>
</evidence>
<keyword evidence="4" id="KW-0472">Membrane</keyword>
<dbReference type="GO" id="GO:0000049">
    <property type="term" value="F:tRNA binding"/>
    <property type="evidence" value="ECO:0007669"/>
    <property type="project" value="UniProtKB-KW"/>
</dbReference>
<dbReference type="InterPro" id="IPR002547">
    <property type="entry name" value="tRNA-bd_dom"/>
</dbReference>
<dbReference type="EMBL" id="JBEAFC010000004">
    <property type="protein sequence ID" value="KAL1559372.1"/>
    <property type="molecule type" value="Genomic_DNA"/>
</dbReference>
<dbReference type="PANTHER" id="PTHR11586">
    <property type="entry name" value="TRNA-AMINOACYLATION COFACTOR ARC1 FAMILY MEMBER"/>
    <property type="match status" value="1"/>
</dbReference>
<keyword evidence="4" id="KW-0812">Transmembrane</keyword>
<feature type="compositionally biased region" description="Basic and acidic residues" evidence="3">
    <location>
        <begin position="43"/>
        <end position="52"/>
    </location>
</feature>
<feature type="domain" description="TRNA-binding" evidence="5">
    <location>
        <begin position="73"/>
        <end position="150"/>
    </location>
</feature>
<feature type="compositionally biased region" description="Basic and acidic residues" evidence="3">
    <location>
        <begin position="251"/>
        <end position="260"/>
    </location>
</feature>
<protein>
    <submittedName>
        <fullName evidence="6">Aminoacyl tRNA synthase complex-interacting multifunctional protein 1-like</fullName>
    </submittedName>
</protein>
<dbReference type="PANTHER" id="PTHR11586:SF33">
    <property type="entry name" value="AMINOACYL TRNA SYNTHASE COMPLEX-INTERACTING MULTIFUNCTIONAL PROTEIN 1"/>
    <property type="match status" value="1"/>
</dbReference>
<evidence type="ECO:0000256" key="4">
    <source>
        <dbReference type="SAM" id="Phobius"/>
    </source>
</evidence>
<name>A0ABD1HSC4_SALDI</name>
<dbReference type="Proteomes" id="UP001567538">
    <property type="component" value="Unassembled WGS sequence"/>
</dbReference>
<evidence type="ECO:0000256" key="3">
    <source>
        <dbReference type="SAM" id="MobiDB-lite"/>
    </source>
</evidence>
<keyword evidence="1" id="KW-0820">tRNA-binding</keyword>
<dbReference type="Gene3D" id="2.40.50.140">
    <property type="entry name" value="Nucleic acid-binding proteins"/>
    <property type="match status" value="1"/>
</dbReference>
<feature type="region of interest" description="Disordered" evidence="3">
    <location>
        <begin position="1"/>
        <end position="52"/>
    </location>
</feature>
<keyword evidence="2" id="KW-0694">RNA-binding</keyword>
<feature type="transmembrane region" description="Helical" evidence="4">
    <location>
        <begin position="276"/>
        <end position="297"/>
    </location>
</feature>
<sequence length="300" mass="32791">MNNLLQVSKPIRKVEDSNPKKTNQEPKEAGKSETVSKGTMTADAKKVEESQCSRAKKELPKKEVENKDEELSVILLKIQIGLVCKACQLTGKTTACLAEELTNHRVVLITNVKPGKLRDVLYEGLVLCASSKDHTLVEPLIAPDGAKVGECVTFSGLDGKPEEVLNSKKKQLDKITPNLFSDEKGIAKFKGIPFMTSSGLSSSSIFNGSTNSDDSSNTVETITKQRKISVTMVVVSVIIKTEALQQRIAGDKHALSDHSEHRRNKDARAATTSHQWIIVRPAAVVVVVVVVMPHFFFKST</sequence>
<feature type="compositionally biased region" description="Basic and acidic residues" evidence="3">
    <location>
        <begin position="12"/>
        <end position="31"/>
    </location>
</feature>
<dbReference type="Pfam" id="PF01588">
    <property type="entry name" value="tRNA_bind"/>
    <property type="match status" value="1"/>
</dbReference>
<dbReference type="InterPro" id="IPR012340">
    <property type="entry name" value="NA-bd_OB-fold"/>
</dbReference>
<organism evidence="6 7">
    <name type="scientific">Salvia divinorum</name>
    <name type="common">Maria pastora</name>
    <name type="synonym">Diviner's sage</name>
    <dbReference type="NCBI Taxonomy" id="28513"/>
    <lineage>
        <taxon>Eukaryota</taxon>
        <taxon>Viridiplantae</taxon>
        <taxon>Streptophyta</taxon>
        <taxon>Embryophyta</taxon>
        <taxon>Tracheophyta</taxon>
        <taxon>Spermatophyta</taxon>
        <taxon>Magnoliopsida</taxon>
        <taxon>eudicotyledons</taxon>
        <taxon>Gunneridae</taxon>
        <taxon>Pentapetalae</taxon>
        <taxon>asterids</taxon>
        <taxon>lamiids</taxon>
        <taxon>Lamiales</taxon>
        <taxon>Lamiaceae</taxon>
        <taxon>Nepetoideae</taxon>
        <taxon>Mentheae</taxon>
        <taxon>Salviinae</taxon>
        <taxon>Salvia</taxon>
        <taxon>Salvia subgen. Calosphace</taxon>
    </lineage>
</organism>
<feature type="region of interest" description="Disordered" evidence="3">
    <location>
        <begin position="251"/>
        <end position="270"/>
    </location>
</feature>
<reference evidence="6 7" key="1">
    <citation type="submission" date="2024-06" db="EMBL/GenBank/DDBJ databases">
        <title>A chromosome level genome sequence of Diviner's sage (Salvia divinorum).</title>
        <authorList>
            <person name="Ford S.A."/>
            <person name="Ro D.-K."/>
            <person name="Ness R.W."/>
            <person name="Phillips M.A."/>
        </authorList>
    </citation>
    <scope>NUCLEOTIDE SEQUENCE [LARGE SCALE GENOMIC DNA]</scope>
    <source>
        <strain evidence="6">SAF-2024a</strain>
        <tissue evidence="6">Leaf</tissue>
    </source>
</reference>
<evidence type="ECO:0000313" key="7">
    <source>
        <dbReference type="Proteomes" id="UP001567538"/>
    </source>
</evidence>
<accession>A0ABD1HSC4</accession>
<dbReference type="InterPro" id="IPR051270">
    <property type="entry name" value="Tyrosine-tRNA_ligase_regulator"/>
</dbReference>
<keyword evidence="7" id="KW-1185">Reference proteome</keyword>
<keyword evidence="4" id="KW-1133">Transmembrane helix</keyword>
<dbReference type="SUPFAM" id="SSF50249">
    <property type="entry name" value="Nucleic acid-binding proteins"/>
    <property type="match status" value="1"/>
</dbReference>
<comment type="caution">
    <text evidence="6">The sequence shown here is derived from an EMBL/GenBank/DDBJ whole genome shotgun (WGS) entry which is preliminary data.</text>
</comment>
<dbReference type="AlphaFoldDB" id="A0ABD1HSC4"/>